<dbReference type="Proteomes" id="UP001197214">
    <property type="component" value="Unassembled WGS sequence"/>
</dbReference>
<dbReference type="InterPro" id="IPR001509">
    <property type="entry name" value="Epimerase_deHydtase"/>
</dbReference>
<evidence type="ECO:0000313" key="2">
    <source>
        <dbReference type="EMBL" id="MBW4331009.1"/>
    </source>
</evidence>
<gene>
    <name evidence="2" type="ORF">KY084_09000</name>
</gene>
<accession>A0ABS6XM80</accession>
<evidence type="ECO:0000259" key="1">
    <source>
        <dbReference type="Pfam" id="PF01370"/>
    </source>
</evidence>
<reference evidence="2 3" key="1">
    <citation type="submission" date="2021-07" db="EMBL/GenBank/DDBJ databases">
        <title>Stakelama flava sp. nov., a novel endophytic bacterium isolated from branch of Kandelia candel.</title>
        <authorList>
            <person name="Tuo L."/>
        </authorList>
    </citation>
    <scope>NUCLEOTIDE SEQUENCE [LARGE SCALE GENOMIC DNA]</scope>
    <source>
        <strain evidence="2 3">CBK3Z-3</strain>
    </source>
</reference>
<dbReference type="PANTHER" id="PTHR43245">
    <property type="entry name" value="BIFUNCTIONAL POLYMYXIN RESISTANCE PROTEIN ARNA"/>
    <property type="match status" value="1"/>
</dbReference>
<proteinExistence type="predicted"/>
<dbReference type="InterPro" id="IPR050177">
    <property type="entry name" value="Lipid_A_modif_metabolic_enz"/>
</dbReference>
<comment type="caution">
    <text evidence="2">The sequence shown here is derived from an EMBL/GenBank/DDBJ whole genome shotgun (WGS) entry which is preliminary data.</text>
</comment>
<dbReference type="Pfam" id="PF01370">
    <property type="entry name" value="Epimerase"/>
    <property type="match status" value="1"/>
</dbReference>
<dbReference type="EMBL" id="JAHWZX010000007">
    <property type="protein sequence ID" value="MBW4331009.1"/>
    <property type="molecule type" value="Genomic_DNA"/>
</dbReference>
<name>A0ABS6XM80_9SPHN</name>
<protein>
    <submittedName>
        <fullName evidence="2">NAD(P)-dependent oxidoreductase</fullName>
    </submittedName>
</protein>
<feature type="domain" description="NAD-dependent epimerase/dehydratase" evidence="1">
    <location>
        <begin position="11"/>
        <end position="241"/>
    </location>
</feature>
<sequence>MDQANENHPIVLITGAAGNIGRSVAAALADRYRIVGLDVEAADADYPILEMDITDDRSVAATLASFRERYGDKIAAVLHLAAFFDFTGEEKPAYQAVNVDGSRRLVAALRDFDVGAFVYSGTMLVHKAGEAGQTIDEDREIAPGWAYPRSKARAEAAIGEVRGDMPVIFLHLAGLYDERSSVPTFAHQMARIYERDLQSHFYSGDLCAGQAMIHRDDMVDAMVRAVDRRNRFSAETTILIGEPETLGYGEVQDRLGRLIHGEAAWATLRIPAPLAAAGAWAQNRAEPVVPEPIDRGEPFIKPFMTRLASDHYQLDISRAHTLLKWEPQHRLADVLPAMVAAMKDDPAAWYAANGITPPASLAHSNRVEADAGPGR</sequence>
<organism evidence="2 3">
    <name type="scientific">Stakelama flava</name>
    <dbReference type="NCBI Taxonomy" id="2860338"/>
    <lineage>
        <taxon>Bacteria</taxon>
        <taxon>Pseudomonadati</taxon>
        <taxon>Pseudomonadota</taxon>
        <taxon>Alphaproteobacteria</taxon>
        <taxon>Sphingomonadales</taxon>
        <taxon>Sphingomonadaceae</taxon>
        <taxon>Stakelama</taxon>
    </lineage>
</organism>
<keyword evidence="3" id="KW-1185">Reference proteome</keyword>
<dbReference type="RefSeq" id="WP_219238130.1">
    <property type="nucleotide sequence ID" value="NZ_JAHWZX010000007.1"/>
</dbReference>
<evidence type="ECO:0000313" key="3">
    <source>
        <dbReference type="Proteomes" id="UP001197214"/>
    </source>
</evidence>